<dbReference type="InterPro" id="IPR051451">
    <property type="entry name" value="PhoH2-like"/>
</dbReference>
<accession>A0ABU2CCK5</accession>
<evidence type="ECO:0000259" key="7">
    <source>
        <dbReference type="Pfam" id="PF02562"/>
    </source>
</evidence>
<evidence type="ECO:0000256" key="5">
    <source>
        <dbReference type="ARBA" id="ARBA00022840"/>
    </source>
</evidence>
<dbReference type="InterPro" id="IPR003714">
    <property type="entry name" value="PhoH"/>
</dbReference>
<dbReference type="SUPFAM" id="SSF52540">
    <property type="entry name" value="P-loop containing nucleoside triphosphate hydrolases"/>
    <property type="match status" value="1"/>
</dbReference>
<sequence length="318" mass="35067">MIVRHTFSPPNNTRLDHLCGPMDAHLRTIEDALQIKIAHRHEQFKIDGPKATANQALELLQALYEQAGRPIKPDTVQLMLASDADLGADGHSLQTRRTDLRARTPNQTTYLDNIAQHDITFGIGPAGTGKTYLAVACAVDALERSAVQRIVLTRPAVEAGERLGFLPGDLNQKIDPYLRPLYDALYELMGPEKVQKAFERNALEVAPLAFMRGRTLNNAFVILDEAQNTTPEQMKMFLTRIGFGAKAVVTGDVSQIDLPKTQLSGLIDAEQVLRRTKGIAITRFTSADVVRHPLVARIVDAYDTRGKSDIAVRSRKAA</sequence>
<protein>
    <recommendedName>
        <fullName evidence="6">PhoH-like protein</fullName>
    </recommendedName>
</protein>
<evidence type="ECO:0000256" key="3">
    <source>
        <dbReference type="ARBA" id="ARBA00022490"/>
    </source>
</evidence>
<dbReference type="Gene3D" id="3.40.50.300">
    <property type="entry name" value="P-loop containing nucleotide triphosphate hydrolases"/>
    <property type="match status" value="1"/>
</dbReference>
<keyword evidence="9" id="KW-1185">Reference proteome</keyword>
<evidence type="ECO:0000256" key="1">
    <source>
        <dbReference type="ARBA" id="ARBA00004496"/>
    </source>
</evidence>
<reference evidence="8 9" key="1">
    <citation type="submission" date="2023-07" db="EMBL/GenBank/DDBJ databases">
        <title>Sorghum-associated microbial communities from plants grown in Nebraska, USA.</title>
        <authorList>
            <person name="Schachtman D."/>
        </authorList>
    </citation>
    <scope>NUCLEOTIDE SEQUENCE [LARGE SCALE GENOMIC DNA]</scope>
    <source>
        <strain evidence="8 9">BE313</strain>
    </source>
</reference>
<feature type="domain" description="PhoH-like protein" evidence="7">
    <location>
        <begin position="100"/>
        <end position="303"/>
    </location>
</feature>
<dbReference type="RefSeq" id="WP_116607373.1">
    <property type="nucleotide sequence ID" value="NZ_JAVDXT010000004.1"/>
</dbReference>
<dbReference type="Pfam" id="PF02562">
    <property type="entry name" value="PhoH"/>
    <property type="match status" value="1"/>
</dbReference>
<dbReference type="Proteomes" id="UP001180487">
    <property type="component" value="Unassembled WGS sequence"/>
</dbReference>
<gene>
    <name evidence="8" type="ORF">J2X19_003758</name>
</gene>
<comment type="caution">
    <text evidence="8">The sequence shown here is derived from an EMBL/GenBank/DDBJ whole genome shotgun (WGS) entry which is preliminary data.</text>
</comment>
<organism evidence="8 9">
    <name type="scientific">Rhodoferax ferrireducens</name>
    <dbReference type="NCBI Taxonomy" id="192843"/>
    <lineage>
        <taxon>Bacteria</taxon>
        <taxon>Pseudomonadati</taxon>
        <taxon>Pseudomonadota</taxon>
        <taxon>Betaproteobacteria</taxon>
        <taxon>Burkholderiales</taxon>
        <taxon>Comamonadaceae</taxon>
        <taxon>Rhodoferax</taxon>
    </lineage>
</organism>
<name>A0ABU2CCK5_9BURK</name>
<evidence type="ECO:0000256" key="6">
    <source>
        <dbReference type="ARBA" id="ARBA00039970"/>
    </source>
</evidence>
<comment type="similarity">
    <text evidence="2">Belongs to the PhoH family.</text>
</comment>
<dbReference type="PANTHER" id="PTHR30473">
    <property type="entry name" value="PROTEIN PHOH"/>
    <property type="match status" value="1"/>
</dbReference>
<keyword evidence="3" id="KW-0963">Cytoplasm</keyword>
<keyword evidence="4" id="KW-0547">Nucleotide-binding</keyword>
<evidence type="ECO:0000313" key="8">
    <source>
        <dbReference type="EMBL" id="MDR7379064.1"/>
    </source>
</evidence>
<dbReference type="InterPro" id="IPR027417">
    <property type="entry name" value="P-loop_NTPase"/>
</dbReference>
<evidence type="ECO:0000256" key="2">
    <source>
        <dbReference type="ARBA" id="ARBA00010393"/>
    </source>
</evidence>
<dbReference type="EMBL" id="JAVDXT010000004">
    <property type="protein sequence ID" value="MDR7379064.1"/>
    <property type="molecule type" value="Genomic_DNA"/>
</dbReference>
<evidence type="ECO:0000256" key="4">
    <source>
        <dbReference type="ARBA" id="ARBA00022741"/>
    </source>
</evidence>
<dbReference type="PANTHER" id="PTHR30473:SF1">
    <property type="entry name" value="PHOH-LIKE PROTEIN"/>
    <property type="match status" value="1"/>
</dbReference>
<evidence type="ECO:0000313" key="9">
    <source>
        <dbReference type="Proteomes" id="UP001180487"/>
    </source>
</evidence>
<keyword evidence="5" id="KW-0067">ATP-binding</keyword>
<comment type="subcellular location">
    <subcellularLocation>
        <location evidence="1">Cytoplasm</location>
    </subcellularLocation>
</comment>
<proteinExistence type="inferred from homology"/>